<organism evidence="1">
    <name type="scientific">uncultured Caudovirales phage</name>
    <dbReference type="NCBI Taxonomy" id="2100421"/>
    <lineage>
        <taxon>Viruses</taxon>
        <taxon>Duplodnaviria</taxon>
        <taxon>Heunggongvirae</taxon>
        <taxon>Uroviricota</taxon>
        <taxon>Caudoviricetes</taxon>
        <taxon>Peduoviridae</taxon>
        <taxon>Maltschvirus</taxon>
        <taxon>Maltschvirus maltsch</taxon>
    </lineage>
</organism>
<protein>
    <submittedName>
        <fullName evidence="1">Uncharacterized protein</fullName>
    </submittedName>
</protein>
<reference evidence="1" key="1">
    <citation type="submission" date="2020-05" db="EMBL/GenBank/DDBJ databases">
        <authorList>
            <person name="Chiriac C."/>
            <person name="Salcher M."/>
            <person name="Ghai R."/>
            <person name="Kavagutti S V."/>
        </authorList>
    </citation>
    <scope>NUCLEOTIDE SEQUENCE</scope>
</reference>
<proteinExistence type="predicted"/>
<evidence type="ECO:0000313" key="1">
    <source>
        <dbReference type="EMBL" id="CAB4241036.1"/>
    </source>
</evidence>
<accession>A0A6J5T859</accession>
<name>A0A6J5T859_9CAUD</name>
<dbReference type="EMBL" id="LR797818">
    <property type="protein sequence ID" value="CAB4241036.1"/>
    <property type="molecule type" value="Genomic_DNA"/>
</dbReference>
<sequence>MVVIKIAGLGSNNVIETVLNINNDERMLKVYLDDLSYANQCKIAAILNNHLDNMGMTALINSLANN</sequence>
<gene>
    <name evidence="1" type="ORF">UFOVP22_48</name>
</gene>